<name>A0A9W8VJT5_9HYPO</name>
<protein>
    <submittedName>
        <fullName evidence="2">Uncharacterized protein</fullName>
    </submittedName>
</protein>
<gene>
    <name evidence="2" type="ORF">NW762_001341</name>
</gene>
<evidence type="ECO:0000313" key="3">
    <source>
        <dbReference type="Proteomes" id="UP001152049"/>
    </source>
</evidence>
<evidence type="ECO:0000256" key="1">
    <source>
        <dbReference type="SAM" id="MobiDB-lite"/>
    </source>
</evidence>
<dbReference type="Proteomes" id="UP001152049">
    <property type="component" value="Unassembled WGS sequence"/>
</dbReference>
<accession>A0A9W8VJT5</accession>
<organism evidence="2 3">
    <name type="scientific">Fusarium torreyae</name>
    <dbReference type="NCBI Taxonomy" id="1237075"/>
    <lineage>
        <taxon>Eukaryota</taxon>
        <taxon>Fungi</taxon>
        <taxon>Dikarya</taxon>
        <taxon>Ascomycota</taxon>
        <taxon>Pezizomycotina</taxon>
        <taxon>Sordariomycetes</taxon>
        <taxon>Hypocreomycetidae</taxon>
        <taxon>Hypocreales</taxon>
        <taxon>Nectriaceae</taxon>
        <taxon>Fusarium</taxon>
    </lineage>
</organism>
<feature type="region of interest" description="Disordered" evidence="1">
    <location>
        <begin position="1"/>
        <end position="25"/>
    </location>
</feature>
<keyword evidence="3" id="KW-1185">Reference proteome</keyword>
<evidence type="ECO:0000313" key="2">
    <source>
        <dbReference type="EMBL" id="KAJ4269673.1"/>
    </source>
</evidence>
<dbReference type="EMBL" id="JAOQAZ010000002">
    <property type="protein sequence ID" value="KAJ4269673.1"/>
    <property type="molecule type" value="Genomic_DNA"/>
</dbReference>
<dbReference type="AlphaFoldDB" id="A0A9W8VJT5"/>
<sequence>MASQADKPAAPVTEAVTTKHPDKHDEIQVGHLEHGDMKARSSLFETYTQINGDAEDASMGDRRLGRYTLRQIRRHLAQALSS</sequence>
<proteinExistence type="predicted"/>
<comment type="caution">
    <text evidence="2">The sequence shown here is derived from an EMBL/GenBank/DDBJ whole genome shotgun (WGS) entry which is preliminary data.</text>
</comment>
<reference evidence="2" key="1">
    <citation type="submission" date="2022-09" db="EMBL/GenBank/DDBJ databases">
        <title>Fusarium specimens isolated from Avocado Roots.</title>
        <authorList>
            <person name="Stajich J."/>
            <person name="Roper C."/>
            <person name="Heimlech-Rivalta G."/>
        </authorList>
    </citation>
    <scope>NUCLEOTIDE SEQUENCE</scope>
    <source>
        <strain evidence="2">CF00136</strain>
    </source>
</reference>